<organism evidence="1 2">
    <name type="scientific">Thermomonospora cellulosilytica</name>
    <dbReference type="NCBI Taxonomy" id="1411118"/>
    <lineage>
        <taxon>Bacteria</taxon>
        <taxon>Bacillati</taxon>
        <taxon>Actinomycetota</taxon>
        <taxon>Actinomycetes</taxon>
        <taxon>Streptosporangiales</taxon>
        <taxon>Thermomonosporaceae</taxon>
        <taxon>Thermomonospora</taxon>
    </lineage>
</organism>
<sequence>MTDNDLHGTPAPGREPVTQHLDETECLRLIAPGGIGRLAFTGRYGVTVLPVNYKLHEGTIVFRTSHHGATDEDLRTGITGAEYKVGFEIDHLDPDRREGWSVLIQGSAHHVDSAAERAAVQQAGIEPWPGGDKEAFIQIIPTRITGRRIIRADA</sequence>
<dbReference type="Pfam" id="PF12900">
    <property type="entry name" value="Pyridox_ox_2"/>
    <property type="match status" value="1"/>
</dbReference>
<keyword evidence="2" id="KW-1185">Reference proteome</keyword>
<dbReference type="Gene3D" id="2.30.110.10">
    <property type="entry name" value="Electron Transport, Fmn-binding Protein, Chain A"/>
    <property type="match status" value="1"/>
</dbReference>
<gene>
    <name evidence="1" type="ORF">HNR21_002964</name>
</gene>
<dbReference type="SUPFAM" id="SSF50475">
    <property type="entry name" value="FMN-binding split barrel"/>
    <property type="match status" value="1"/>
</dbReference>
<evidence type="ECO:0000313" key="2">
    <source>
        <dbReference type="Proteomes" id="UP000539313"/>
    </source>
</evidence>
<accession>A0A7W3R8V7</accession>
<proteinExistence type="predicted"/>
<protein>
    <submittedName>
        <fullName evidence="1">Nitroimidazol reductase NimA-like FMN-containing flavoprotein (Pyridoxamine 5'-phosphate oxidase superfamily)</fullName>
    </submittedName>
</protein>
<dbReference type="RefSeq" id="WP_182705670.1">
    <property type="nucleotide sequence ID" value="NZ_JACJII010000001.1"/>
</dbReference>
<dbReference type="Proteomes" id="UP000539313">
    <property type="component" value="Unassembled WGS sequence"/>
</dbReference>
<dbReference type="AlphaFoldDB" id="A0A7W3R8V7"/>
<name>A0A7W3R8V7_9ACTN</name>
<evidence type="ECO:0000313" key="1">
    <source>
        <dbReference type="EMBL" id="MBA9004082.1"/>
    </source>
</evidence>
<dbReference type="InterPro" id="IPR024747">
    <property type="entry name" value="Pyridox_Oxase-rel"/>
</dbReference>
<comment type="caution">
    <text evidence="1">The sequence shown here is derived from an EMBL/GenBank/DDBJ whole genome shotgun (WGS) entry which is preliminary data.</text>
</comment>
<dbReference type="EMBL" id="JACJII010000001">
    <property type="protein sequence ID" value="MBA9004082.1"/>
    <property type="molecule type" value="Genomic_DNA"/>
</dbReference>
<dbReference type="InterPro" id="IPR012349">
    <property type="entry name" value="Split_barrel_FMN-bd"/>
</dbReference>
<reference evidence="1 2" key="1">
    <citation type="submission" date="2020-08" db="EMBL/GenBank/DDBJ databases">
        <title>Sequencing the genomes of 1000 actinobacteria strains.</title>
        <authorList>
            <person name="Klenk H.-P."/>
        </authorList>
    </citation>
    <scope>NUCLEOTIDE SEQUENCE [LARGE SCALE GENOMIC DNA]</scope>
    <source>
        <strain evidence="1 2">DSM 45823</strain>
    </source>
</reference>